<organism evidence="2 3">
    <name type="scientific">Perkinsus chesapeaki</name>
    <name type="common">Clam parasite</name>
    <name type="synonym">Perkinsus andrewsi</name>
    <dbReference type="NCBI Taxonomy" id="330153"/>
    <lineage>
        <taxon>Eukaryota</taxon>
        <taxon>Sar</taxon>
        <taxon>Alveolata</taxon>
        <taxon>Perkinsozoa</taxon>
        <taxon>Perkinsea</taxon>
        <taxon>Perkinsida</taxon>
        <taxon>Perkinsidae</taxon>
        <taxon>Perkinsus</taxon>
    </lineage>
</organism>
<dbReference type="Proteomes" id="UP000591131">
    <property type="component" value="Unassembled WGS sequence"/>
</dbReference>
<evidence type="ECO:0000313" key="2">
    <source>
        <dbReference type="EMBL" id="KAF4656863.1"/>
    </source>
</evidence>
<dbReference type="EMBL" id="JAAPAO010000573">
    <property type="protein sequence ID" value="KAF4656863.1"/>
    <property type="molecule type" value="Genomic_DNA"/>
</dbReference>
<protein>
    <submittedName>
        <fullName evidence="2">Uncharacterized protein</fullName>
    </submittedName>
</protein>
<feature type="compositionally biased region" description="Low complexity" evidence="1">
    <location>
        <begin position="38"/>
        <end position="50"/>
    </location>
</feature>
<sequence>MALESTSVSAKALNMVENPGPRHEQGKSLGQSFDPHPETSGSRSSRSPGTQDKMPREHANSALARLFDPQKALAFHKAWQNKRRAPPATYMKATELAEVMFPEEEVDLPQQAEARGELNSRLVELRREPSLALLVGVEELLDAVSEL</sequence>
<gene>
    <name evidence="2" type="ORF">FOL47_008719</name>
</gene>
<name>A0A7J6LCG3_PERCH</name>
<reference evidence="2 3" key="1">
    <citation type="submission" date="2020-04" db="EMBL/GenBank/DDBJ databases">
        <title>Perkinsus chesapeaki whole genome sequence.</title>
        <authorList>
            <person name="Bogema D.R."/>
        </authorList>
    </citation>
    <scope>NUCLEOTIDE SEQUENCE [LARGE SCALE GENOMIC DNA]</scope>
    <source>
        <strain evidence="2">ATCC PRA-425</strain>
    </source>
</reference>
<evidence type="ECO:0000256" key="1">
    <source>
        <dbReference type="SAM" id="MobiDB-lite"/>
    </source>
</evidence>
<proteinExistence type="predicted"/>
<evidence type="ECO:0000313" key="3">
    <source>
        <dbReference type="Proteomes" id="UP000591131"/>
    </source>
</evidence>
<keyword evidence="3" id="KW-1185">Reference proteome</keyword>
<dbReference type="AlphaFoldDB" id="A0A7J6LCG3"/>
<comment type="caution">
    <text evidence="2">The sequence shown here is derived from an EMBL/GenBank/DDBJ whole genome shotgun (WGS) entry which is preliminary data.</text>
</comment>
<feature type="region of interest" description="Disordered" evidence="1">
    <location>
        <begin position="1"/>
        <end position="61"/>
    </location>
</feature>
<accession>A0A7J6LCG3</accession>